<feature type="domain" description="PCI" evidence="9">
    <location>
        <begin position="289"/>
        <end position="513"/>
    </location>
</feature>
<dbReference type="PANTHER" id="PTHR14005:SF0">
    <property type="entry name" value="EUKARYOTIC TRANSLATION INITIATION FACTOR 3 SUBUNIT A"/>
    <property type="match status" value="1"/>
</dbReference>
<keyword evidence="4 7" id="KW-0694">RNA-binding</keyword>
<dbReference type="GO" id="GO:0071541">
    <property type="term" value="C:eukaryotic translation initiation factor 3 complex, eIF3m"/>
    <property type="evidence" value="ECO:0007669"/>
    <property type="project" value="TreeGrafter"/>
</dbReference>
<evidence type="ECO:0000256" key="7">
    <source>
        <dbReference type="HAMAP-Rule" id="MF_03000"/>
    </source>
</evidence>
<evidence type="ECO:0000256" key="6">
    <source>
        <dbReference type="ARBA" id="ARBA00023054"/>
    </source>
</evidence>
<evidence type="ECO:0000259" key="9">
    <source>
        <dbReference type="PROSITE" id="PS50250"/>
    </source>
</evidence>
<dbReference type="AlphaFoldDB" id="A0AA38G0F5"/>
<evidence type="ECO:0000256" key="8">
    <source>
        <dbReference type="SAM" id="MobiDB-lite"/>
    </source>
</evidence>
<feature type="compositionally biased region" description="Basic and acidic residues" evidence="8">
    <location>
        <begin position="810"/>
        <end position="873"/>
    </location>
</feature>
<dbReference type="OMA" id="EHITNKR"/>
<dbReference type="GO" id="GO:0001732">
    <property type="term" value="P:formation of cytoplasmic translation initiation complex"/>
    <property type="evidence" value="ECO:0007669"/>
    <property type="project" value="UniProtKB-UniRule"/>
</dbReference>
<dbReference type="FunFam" id="1.25.40.860:FF:000006">
    <property type="entry name" value="Eukaryotic translation initiation factor 3 subunit A"/>
    <property type="match status" value="1"/>
</dbReference>
<proteinExistence type="inferred from homology"/>
<dbReference type="GO" id="GO:0043614">
    <property type="term" value="C:multi-eIF complex"/>
    <property type="evidence" value="ECO:0007669"/>
    <property type="project" value="TreeGrafter"/>
</dbReference>
<dbReference type="GO" id="GO:0003729">
    <property type="term" value="F:mRNA binding"/>
    <property type="evidence" value="ECO:0007669"/>
    <property type="project" value="TreeGrafter"/>
</dbReference>
<feature type="region of interest" description="Disordered" evidence="8">
    <location>
        <begin position="810"/>
        <end position="1027"/>
    </location>
</feature>
<keyword evidence="6 7" id="KW-0175">Coiled coil</keyword>
<feature type="compositionally biased region" description="Basic and acidic residues" evidence="8">
    <location>
        <begin position="927"/>
        <end position="939"/>
    </location>
</feature>
<dbReference type="Gene3D" id="1.25.40.860">
    <property type="match status" value="2"/>
</dbReference>
<dbReference type="InterPro" id="IPR027512">
    <property type="entry name" value="EIF3A"/>
</dbReference>
<organism evidence="10 11">
    <name type="scientific">Taxus chinensis</name>
    <name type="common">Chinese yew</name>
    <name type="synonym">Taxus wallichiana var. chinensis</name>
    <dbReference type="NCBI Taxonomy" id="29808"/>
    <lineage>
        <taxon>Eukaryota</taxon>
        <taxon>Viridiplantae</taxon>
        <taxon>Streptophyta</taxon>
        <taxon>Embryophyta</taxon>
        <taxon>Tracheophyta</taxon>
        <taxon>Spermatophyta</taxon>
        <taxon>Pinopsida</taxon>
        <taxon>Pinidae</taxon>
        <taxon>Conifers II</taxon>
        <taxon>Cupressales</taxon>
        <taxon>Taxaceae</taxon>
        <taxon>Taxus</taxon>
    </lineage>
</organism>
<dbReference type="HAMAP" id="MF_03000">
    <property type="entry name" value="eIF3a"/>
    <property type="match status" value="1"/>
</dbReference>
<comment type="subunit">
    <text evidence="7">Component of the eukaryotic translation initiation factor 3 (eIF-3) complex.</text>
</comment>
<comment type="similarity">
    <text evidence="7">Belongs to the eIF-3 subunit A family.</text>
</comment>
<dbReference type="InterPro" id="IPR000717">
    <property type="entry name" value="PCI_dom"/>
</dbReference>
<dbReference type="PROSITE" id="PS50250">
    <property type="entry name" value="PCI"/>
    <property type="match status" value="1"/>
</dbReference>
<evidence type="ECO:0000256" key="2">
    <source>
        <dbReference type="ARBA" id="ARBA00022490"/>
    </source>
</evidence>
<name>A0AA38G0F5_TAXCH</name>
<reference evidence="10 11" key="1">
    <citation type="journal article" date="2021" name="Nat. Plants">
        <title>The Taxus genome provides insights into paclitaxel biosynthesis.</title>
        <authorList>
            <person name="Xiong X."/>
            <person name="Gou J."/>
            <person name="Liao Q."/>
            <person name="Li Y."/>
            <person name="Zhou Q."/>
            <person name="Bi G."/>
            <person name="Li C."/>
            <person name="Du R."/>
            <person name="Wang X."/>
            <person name="Sun T."/>
            <person name="Guo L."/>
            <person name="Liang H."/>
            <person name="Lu P."/>
            <person name="Wu Y."/>
            <person name="Zhang Z."/>
            <person name="Ro D.K."/>
            <person name="Shang Y."/>
            <person name="Huang S."/>
            <person name="Yan J."/>
        </authorList>
    </citation>
    <scope>NUCLEOTIDE SEQUENCE [LARGE SCALE GENOMIC DNA]</scope>
    <source>
        <strain evidence="10">Ta-2019</strain>
    </source>
</reference>
<dbReference type="Proteomes" id="UP000824469">
    <property type="component" value="Unassembled WGS sequence"/>
</dbReference>
<accession>A0AA38G0F5</accession>
<evidence type="ECO:0000256" key="4">
    <source>
        <dbReference type="ARBA" id="ARBA00022884"/>
    </source>
</evidence>
<dbReference type="Pfam" id="PF01399">
    <property type="entry name" value="PCI"/>
    <property type="match status" value="1"/>
</dbReference>
<gene>
    <name evidence="10" type="ORF">KI387_022849</name>
</gene>
<dbReference type="Gene3D" id="4.10.860.10">
    <property type="entry name" value="UVR domain"/>
    <property type="match status" value="1"/>
</dbReference>
<dbReference type="GO" id="GO:0002188">
    <property type="term" value="P:translation reinitiation"/>
    <property type="evidence" value="ECO:0007669"/>
    <property type="project" value="TreeGrafter"/>
</dbReference>
<comment type="function">
    <text evidence="7">RNA-binding component of the eukaryotic translation initiation factor 3 (eIF-3) complex, which is involved in protein synthesis of a specialized repertoire of mRNAs and, together with other initiation factors, stimulates binding of mRNA and methionyl-tRNAi to the 40S ribosome. The eIF-3 complex specifically targets and initiates translation of a subset of mRNAs involved in cell proliferation.</text>
</comment>
<dbReference type="GO" id="GO:0003743">
    <property type="term" value="F:translation initiation factor activity"/>
    <property type="evidence" value="ECO:0007669"/>
    <property type="project" value="UniProtKB-UniRule"/>
</dbReference>
<dbReference type="GO" id="GO:0033290">
    <property type="term" value="C:eukaryotic 48S preinitiation complex"/>
    <property type="evidence" value="ECO:0007669"/>
    <property type="project" value="UniProtKB-UniRule"/>
</dbReference>
<dbReference type="FunFam" id="1.25.40.860:FF:000004">
    <property type="entry name" value="Eukaryotic translation initiation factor 3 subunit A"/>
    <property type="match status" value="1"/>
</dbReference>
<dbReference type="FunFam" id="4.10.860.10:FF:000001">
    <property type="entry name" value="Eukaryotic translation initiation factor 3 subunit A"/>
    <property type="match status" value="1"/>
</dbReference>
<keyword evidence="11" id="KW-1185">Reference proteome</keyword>
<sequence>MATFAKPENALKRAEELMNVGQKQAALQALHDLITSKRYRAWQKTLEKIMFKYVELCVDMRRGRFAKDGLIQYRIVCQQVNVSSLEEVIKYFLQLSSERAEQAQAQAQASEIALDVEDLEAEKRPEDLMLSFVSGEKGKDRSDRELVTPWFKFLWETYRTVLEILRNNSKLEALYAMTAHRAFQFCLQYKRTTEFRRLCEIIRNHLSNLNKYRDQRDRPDLSLPESLQLYLDTRFEQLKIATELELWQEAFRSIEDIHGLMCMVKKTPKPQMMAIYYSKLTKIFWISESHLYHAYAWYKLYVLQKSYNKNLTQKDLQLMASSVLLAAISVAPYDHRHGAPHFEIENEKERSLKMAGLLGFSLDPKRDAREVLSRSALISDLVSKGVMNYVPQEVKDLYYLLENDFHPLDLAEKAQPLLGKLSNLSDKLSSASPVPEVQLEQYIPSLERLTTLRVLQQVSQVYQTMKIGVITRMIPFFDFAIVEKLSVDAVKYNFVQMKIDHLKGIVQFGSQDLESDKIRNHLTILAKRLNKVRSLIQPQTIEKATKVTLPVPVILETIEREHRKLLARKVLIERRKEEQERQMLEMEREEESKRLKQQRITEEAEAKRLASEYTKREEQRIRREVEEKELEEAQALLQEAERRNKKKWKKPAIEGEKVTKQILIEQALNEQLKERQEMERKFQKLAKTMDHLERAKREEEAPLIMAKYKEHLVDDEIFFERQQKQSIEQSREQHAADLIEKNRLIRMLNDKNTFQIQVVSRRQGEFERLKREREERLADRRAKRKHEREMRRKMEYYKRQEEARLIKLKEEEEARKHEEEERRRKEDADRKAKLDEIAAIQRMREQQTEEKERLWKESLKEDPKITKQLEPKPGKFVPRHLRNKTAEPAAEGDNENWRQGERTSYDDKKAIISEDRKQSLGSAHGLAGKDDEHRLHADLAGDVNPSSGSKYVPSWRVNDRSDSVRAPQGRYDPPGRREPPPGSVRPKYGNFGGKDDRWGGGSEQRLDRMRDEDRSGGAGTWRRPSGA</sequence>
<evidence type="ECO:0000313" key="11">
    <source>
        <dbReference type="Proteomes" id="UP000824469"/>
    </source>
</evidence>
<keyword evidence="3 7" id="KW-0396">Initiation factor</keyword>
<keyword evidence="2 7" id="KW-0963">Cytoplasm</keyword>
<comment type="subcellular location">
    <subcellularLocation>
        <location evidence="1 7">Cytoplasm</location>
    </subcellularLocation>
</comment>
<dbReference type="Pfam" id="PF22591">
    <property type="entry name" value="eIF3a_PCI_TPR-like"/>
    <property type="match status" value="1"/>
</dbReference>
<keyword evidence="5 7" id="KW-0648">Protein biosynthesis</keyword>
<dbReference type="SMART" id="SM00088">
    <property type="entry name" value="PINT"/>
    <property type="match status" value="1"/>
</dbReference>
<dbReference type="GO" id="GO:0071540">
    <property type="term" value="C:eukaryotic translation initiation factor 3 complex, eIF3e"/>
    <property type="evidence" value="ECO:0007669"/>
    <property type="project" value="TreeGrafter"/>
</dbReference>
<evidence type="ECO:0000313" key="10">
    <source>
        <dbReference type="EMBL" id="KAH9314222.1"/>
    </source>
</evidence>
<protein>
    <recommendedName>
        <fullName evidence="7">Eukaryotic translation initiation factor 3 subunit A</fullName>
        <shortName evidence="7">eIF3a</shortName>
    </recommendedName>
    <alternativeName>
        <fullName evidence="7">Eukaryotic translation initiation factor 3 subunit 10</fullName>
    </alternativeName>
</protein>
<dbReference type="PANTHER" id="PTHR14005">
    <property type="entry name" value="EUKARYOTIC TRANSLATION INITIATION FACTOR 3, THETA SUBUNIT"/>
    <property type="match status" value="1"/>
</dbReference>
<evidence type="ECO:0000256" key="5">
    <source>
        <dbReference type="ARBA" id="ARBA00022917"/>
    </source>
</evidence>
<evidence type="ECO:0000256" key="1">
    <source>
        <dbReference type="ARBA" id="ARBA00004496"/>
    </source>
</evidence>
<dbReference type="EMBL" id="JAHRHJ020000005">
    <property type="protein sequence ID" value="KAH9314222.1"/>
    <property type="molecule type" value="Genomic_DNA"/>
</dbReference>
<dbReference type="InterPro" id="IPR054711">
    <property type="entry name" value="eIF3a_PCI_TPR-like"/>
</dbReference>
<dbReference type="GO" id="GO:0016282">
    <property type="term" value="C:eukaryotic 43S preinitiation complex"/>
    <property type="evidence" value="ECO:0007669"/>
    <property type="project" value="UniProtKB-UniRule"/>
</dbReference>
<feature type="compositionally biased region" description="Basic and acidic residues" evidence="8">
    <location>
        <begin position="993"/>
        <end position="1015"/>
    </location>
</feature>
<feature type="coiled-coil region" evidence="7">
    <location>
        <begin position="555"/>
        <end position="698"/>
    </location>
</feature>
<comment type="caution">
    <text evidence="10">The sequence shown here is derived from an EMBL/GenBank/DDBJ whole genome shotgun (WGS) entry which is preliminary data.</text>
</comment>
<evidence type="ECO:0000256" key="3">
    <source>
        <dbReference type="ARBA" id="ARBA00022540"/>
    </source>
</evidence>
<feature type="compositionally biased region" description="Basic and acidic residues" evidence="8">
    <location>
        <begin position="895"/>
        <end position="918"/>
    </location>
</feature>